<dbReference type="EMBL" id="KB445561">
    <property type="protein sequence ID" value="EMC93057.1"/>
    <property type="molecule type" value="Genomic_DNA"/>
</dbReference>
<feature type="compositionally biased region" description="Basic and acidic residues" evidence="1">
    <location>
        <begin position="267"/>
        <end position="289"/>
    </location>
</feature>
<dbReference type="STRING" id="717646.M2LG89"/>
<dbReference type="KEGG" id="bcom:BAUCODRAFT_37976"/>
<dbReference type="Proteomes" id="UP000011761">
    <property type="component" value="Unassembled WGS sequence"/>
</dbReference>
<accession>M2LG89</accession>
<dbReference type="SUPFAM" id="SSF54928">
    <property type="entry name" value="RNA-binding domain, RBD"/>
    <property type="match status" value="1"/>
</dbReference>
<protein>
    <recommendedName>
        <fullName evidence="4">RRM domain-containing protein</fullName>
    </recommendedName>
</protein>
<feature type="compositionally biased region" description="Basic and acidic residues" evidence="1">
    <location>
        <begin position="338"/>
        <end position="351"/>
    </location>
</feature>
<feature type="region of interest" description="Disordered" evidence="1">
    <location>
        <begin position="267"/>
        <end position="360"/>
    </location>
</feature>
<proteinExistence type="predicted"/>
<feature type="compositionally biased region" description="Polar residues" evidence="1">
    <location>
        <begin position="28"/>
        <end position="37"/>
    </location>
</feature>
<dbReference type="AlphaFoldDB" id="M2LG89"/>
<dbReference type="eggNOG" id="ENOG502SBWH">
    <property type="taxonomic scope" value="Eukaryota"/>
</dbReference>
<evidence type="ECO:0008006" key="4">
    <source>
        <dbReference type="Google" id="ProtNLM"/>
    </source>
</evidence>
<dbReference type="OrthoDB" id="5374349at2759"/>
<feature type="compositionally biased region" description="Low complexity" evidence="1">
    <location>
        <begin position="72"/>
        <end position="90"/>
    </location>
</feature>
<evidence type="ECO:0000313" key="3">
    <source>
        <dbReference type="Proteomes" id="UP000011761"/>
    </source>
</evidence>
<dbReference type="OMA" id="VVANFHN"/>
<evidence type="ECO:0000256" key="1">
    <source>
        <dbReference type="SAM" id="MobiDB-lite"/>
    </source>
</evidence>
<keyword evidence="3" id="KW-1185">Reference proteome</keyword>
<sequence>MGDNKTKMAISLDDALQASRKERNAQLAQNMLGTNPQKLVDQMLGAGRRTSTPRPPMSVAGTLASRAGVVKRSASIPRSSAPPARNSRTPLHLSRPPVAADNYRPSPARNPIVISSSDPPSDAKSNGHVPRQEMNGRQEANGDPGLSIRGAARGEFVVRAEGFLLGTTAADIESVMQSVGGMMSYCKLITSQPSVIAEMSFPERLGAEKVIETFNGKKADGCTLYVHMHSENGVAPYSDTKFRRQEQPQPEEPSFVVDTTGDVAMEVDEHADARAIEDRQREERRREARPPPSGPAGRQQQSGYPREPRRAEPEFQDGRYGFDNRDNRYGRGGGGPGRFREEGRLYSDRMRRGGAQSYRP</sequence>
<feature type="region of interest" description="Disordered" evidence="1">
    <location>
        <begin position="28"/>
        <end position="147"/>
    </location>
</feature>
<dbReference type="CDD" id="cd00590">
    <property type="entry name" value="RRM_SF"/>
    <property type="match status" value="1"/>
</dbReference>
<name>M2LG89_BAUPA</name>
<organism evidence="2 3">
    <name type="scientific">Baudoinia panamericana (strain UAMH 10762)</name>
    <name type="common">Angels' share fungus</name>
    <name type="synonym">Baudoinia compniacensis (strain UAMH 10762)</name>
    <dbReference type="NCBI Taxonomy" id="717646"/>
    <lineage>
        <taxon>Eukaryota</taxon>
        <taxon>Fungi</taxon>
        <taxon>Dikarya</taxon>
        <taxon>Ascomycota</taxon>
        <taxon>Pezizomycotina</taxon>
        <taxon>Dothideomycetes</taxon>
        <taxon>Dothideomycetidae</taxon>
        <taxon>Mycosphaerellales</taxon>
        <taxon>Teratosphaeriaceae</taxon>
        <taxon>Baudoinia</taxon>
    </lineage>
</organism>
<dbReference type="InterPro" id="IPR035979">
    <property type="entry name" value="RBD_domain_sf"/>
</dbReference>
<dbReference type="HOGENOM" id="CLU_058466_0_0_1"/>
<feature type="compositionally biased region" description="Basic and acidic residues" evidence="1">
    <location>
        <begin position="306"/>
        <end position="329"/>
    </location>
</feature>
<dbReference type="RefSeq" id="XP_007679868.1">
    <property type="nucleotide sequence ID" value="XM_007681678.1"/>
</dbReference>
<reference evidence="2 3" key="1">
    <citation type="journal article" date="2012" name="PLoS Pathog.">
        <title>Diverse lifestyles and strategies of plant pathogenesis encoded in the genomes of eighteen Dothideomycetes fungi.</title>
        <authorList>
            <person name="Ohm R.A."/>
            <person name="Feau N."/>
            <person name="Henrissat B."/>
            <person name="Schoch C.L."/>
            <person name="Horwitz B.A."/>
            <person name="Barry K.W."/>
            <person name="Condon B.J."/>
            <person name="Copeland A.C."/>
            <person name="Dhillon B."/>
            <person name="Glaser F."/>
            <person name="Hesse C.N."/>
            <person name="Kosti I."/>
            <person name="LaButti K."/>
            <person name="Lindquist E.A."/>
            <person name="Lucas S."/>
            <person name="Salamov A.A."/>
            <person name="Bradshaw R.E."/>
            <person name="Ciuffetti L."/>
            <person name="Hamelin R.C."/>
            <person name="Kema G.H.J."/>
            <person name="Lawrence C."/>
            <person name="Scott J.A."/>
            <person name="Spatafora J.W."/>
            <person name="Turgeon B.G."/>
            <person name="de Wit P.J.G.M."/>
            <person name="Zhong S."/>
            <person name="Goodwin S.B."/>
            <person name="Grigoriev I.V."/>
        </authorList>
    </citation>
    <scope>NUCLEOTIDE SEQUENCE [LARGE SCALE GENOMIC DNA]</scope>
    <source>
        <strain evidence="2 3">UAMH 10762</strain>
    </source>
</reference>
<evidence type="ECO:0000313" key="2">
    <source>
        <dbReference type="EMBL" id="EMC93057.1"/>
    </source>
</evidence>
<gene>
    <name evidence="2" type="ORF">BAUCODRAFT_37976</name>
</gene>
<dbReference type="GeneID" id="19113396"/>
<dbReference type="GO" id="GO:0003676">
    <property type="term" value="F:nucleic acid binding"/>
    <property type="evidence" value="ECO:0007669"/>
    <property type="project" value="InterPro"/>
</dbReference>